<keyword evidence="1" id="KW-0969">Cilium</keyword>
<dbReference type="InterPro" id="IPR003329">
    <property type="entry name" value="Cytidylyl_trans"/>
</dbReference>
<evidence type="ECO:0000313" key="1">
    <source>
        <dbReference type="EMBL" id="AIQ14807.1"/>
    </source>
</evidence>
<dbReference type="SUPFAM" id="SSF53448">
    <property type="entry name" value="Nucleotide-diphospho-sugar transferases"/>
    <property type="match status" value="1"/>
</dbReference>
<protein>
    <submittedName>
        <fullName evidence="1">Flagellar modification protein B</fullName>
    </submittedName>
</protein>
<reference evidence="1 2" key="1">
    <citation type="submission" date="2014-08" db="EMBL/GenBank/DDBJ databases">
        <title>Comparative genomics of the Paenibacillus odorifer group.</title>
        <authorList>
            <person name="den Bakker H.C."/>
            <person name="Tsai Y.-C."/>
            <person name="Martin N."/>
            <person name="Korlach J."/>
            <person name="Wiedmann M."/>
        </authorList>
    </citation>
    <scope>NUCLEOTIDE SEQUENCE [LARGE SCALE GENOMIC DNA]</scope>
    <source>
        <strain evidence="1 2">DSM 1735</strain>
    </source>
</reference>
<dbReference type="CDD" id="cd02513">
    <property type="entry name" value="CMP-NeuAc_Synthase"/>
    <property type="match status" value="1"/>
</dbReference>
<dbReference type="InterPro" id="IPR050793">
    <property type="entry name" value="CMP-NeuNAc_synthase"/>
</dbReference>
<dbReference type="Pfam" id="PF02348">
    <property type="entry name" value="CTP_transf_3"/>
    <property type="match status" value="1"/>
</dbReference>
<accession>A0A089HUP2</accession>
<dbReference type="EMBL" id="CP009288">
    <property type="protein sequence ID" value="AIQ14807.1"/>
    <property type="molecule type" value="Genomic_DNA"/>
</dbReference>
<dbReference type="eggNOG" id="COG1083">
    <property type="taxonomic scope" value="Bacteria"/>
</dbReference>
<dbReference type="Proteomes" id="UP000029409">
    <property type="component" value="Chromosome"/>
</dbReference>
<sequence length="233" mass="25991">MNICADCLAVIPARKGSKGIRNKNMRLLAGKPLIEYSINAALQSPYVSEVTVSTDSLEIAEFSRGAGASAPFIRPAELATDKARSIDVLRHAITFYEQELGRHFKYILLLQPTSPLRSASDINTAFEIFLNQKADSLQSVSEAPAHPYLLRKMREGRLVSFQEGQEAHLRRQEMEQLYALNGAIYILTRDLLINGNKMVGDCNAGYIMPRDRSVDIDEEFDLKLAEFILGQNG</sequence>
<proteinExistence type="predicted"/>
<dbReference type="InterPro" id="IPR029044">
    <property type="entry name" value="Nucleotide-diphossugar_trans"/>
</dbReference>
<evidence type="ECO:0000313" key="2">
    <source>
        <dbReference type="Proteomes" id="UP000029409"/>
    </source>
</evidence>
<dbReference type="KEGG" id="pdu:PDUR_25205"/>
<organism evidence="1 2">
    <name type="scientific">Paenibacillus durus</name>
    <name type="common">Paenibacillus azotofixans</name>
    <dbReference type="NCBI Taxonomy" id="44251"/>
    <lineage>
        <taxon>Bacteria</taxon>
        <taxon>Bacillati</taxon>
        <taxon>Bacillota</taxon>
        <taxon>Bacilli</taxon>
        <taxon>Bacillales</taxon>
        <taxon>Paenibacillaceae</taxon>
        <taxon>Paenibacillus</taxon>
    </lineage>
</organism>
<keyword evidence="1" id="KW-0282">Flagellum</keyword>
<dbReference type="AlphaFoldDB" id="A0A089HUP2"/>
<name>A0A089HUP2_PAEDU</name>
<dbReference type="PANTHER" id="PTHR21485">
    <property type="entry name" value="HAD SUPERFAMILY MEMBERS CMAS AND KDSC"/>
    <property type="match status" value="1"/>
</dbReference>
<gene>
    <name evidence="1" type="ORF">PDUR_25205</name>
</gene>
<dbReference type="PANTHER" id="PTHR21485:SF6">
    <property type="entry name" value="N-ACYLNEURAMINATE CYTIDYLYLTRANSFERASE-RELATED"/>
    <property type="match status" value="1"/>
</dbReference>
<dbReference type="GO" id="GO:0008781">
    <property type="term" value="F:N-acylneuraminate cytidylyltransferase activity"/>
    <property type="evidence" value="ECO:0007669"/>
    <property type="project" value="TreeGrafter"/>
</dbReference>
<dbReference type="Gene3D" id="3.90.550.10">
    <property type="entry name" value="Spore Coat Polysaccharide Biosynthesis Protein SpsA, Chain A"/>
    <property type="match status" value="1"/>
</dbReference>
<dbReference type="STRING" id="44251.PDUR_25205"/>
<keyword evidence="2" id="KW-1185">Reference proteome</keyword>
<dbReference type="OrthoDB" id="9805604at2"/>
<dbReference type="RefSeq" id="WP_042208516.1">
    <property type="nucleotide sequence ID" value="NZ_CP009288.1"/>
</dbReference>
<keyword evidence="1" id="KW-0966">Cell projection</keyword>